<name>A0A6N2YTI7_FINMA</name>
<reference evidence="1" key="1">
    <citation type="submission" date="2019-11" db="EMBL/GenBank/DDBJ databases">
        <authorList>
            <person name="Feng L."/>
        </authorList>
    </citation>
    <scope>NUCLEOTIDE SEQUENCE</scope>
    <source>
        <strain evidence="1">FmagnaLFYP121</strain>
    </source>
</reference>
<keyword evidence="1" id="KW-0378">Hydrolase</keyword>
<organism evidence="1">
    <name type="scientific">Finegoldia magna</name>
    <name type="common">Peptostreptococcus magnus</name>
    <dbReference type="NCBI Taxonomy" id="1260"/>
    <lineage>
        <taxon>Bacteria</taxon>
        <taxon>Bacillati</taxon>
        <taxon>Bacillota</taxon>
        <taxon>Tissierellia</taxon>
        <taxon>Tissierellales</taxon>
        <taxon>Peptoniphilaceae</taxon>
        <taxon>Finegoldia</taxon>
    </lineage>
</organism>
<gene>
    <name evidence="1" type="primary">kynB</name>
    <name evidence="1" type="ORF">FMLFYP121_00342</name>
</gene>
<dbReference type="InterPro" id="IPR037175">
    <property type="entry name" value="KFase_sf"/>
</dbReference>
<dbReference type="InterPro" id="IPR007325">
    <property type="entry name" value="KFase/CYL"/>
</dbReference>
<dbReference type="AlphaFoldDB" id="A0A6N2YTI7"/>
<dbReference type="RefSeq" id="WP_156849663.1">
    <property type="nucleotide sequence ID" value="NZ_CACRTP010000006.1"/>
</dbReference>
<sequence>MISKLIEELKKLEWVDLTHSFDENSPRWKGFKPLKKEVILDFNEYPVKAHEYTFPGQYGTHIDVPAHADPDGMTLDKIELKRCLNPLCVIDCSKQVRLNNDYALNIKDILDYEEKYGKIPEGAFVAMRSDWYLRWNENEAFLNYDEMGNPRYPGWDIEALKFLIEERKINCIGHETIDTDPPQKEDQKYFKGECYVLKKQLFQIEVMANLDKVPPCGAIIMSFFPKQKGATGFPVRCFAMF</sequence>
<proteinExistence type="predicted"/>
<evidence type="ECO:0000313" key="1">
    <source>
        <dbReference type="EMBL" id="VYT70294.1"/>
    </source>
</evidence>
<dbReference type="PANTHER" id="PTHR31118:SF12">
    <property type="entry name" value="CYCLASE-LIKE PROTEIN 2"/>
    <property type="match status" value="1"/>
</dbReference>
<dbReference type="EC" id="3.5.1.9" evidence="1"/>
<dbReference type="EMBL" id="CACRTP010000006">
    <property type="protein sequence ID" value="VYT70294.1"/>
    <property type="molecule type" value="Genomic_DNA"/>
</dbReference>
<dbReference type="PANTHER" id="PTHR31118">
    <property type="entry name" value="CYCLASE-LIKE PROTEIN 2"/>
    <property type="match status" value="1"/>
</dbReference>
<accession>A0A6N2YTI7</accession>
<dbReference type="GO" id="GO:0019441">
    <property type="term" value="P:L-tryptophan catabolic process to kynurenine"/>
    <property type="evidence" value="ECO:0007669"/>
    <property type="project" value="InterPro"/>
</dbReference>
<protein>
    <submittedName>
        <fullName evidence="1">Kynurenine formamidase</fullName>
        <ecNumber evidence="1">3.5.1.9</ecNumber>
    </submittedName>
</protein>
<dbReference type="GO" id="GO:0004061">
    <property type="term" value="F:arylformamidase activity"/>
    <property type="evidence" value="ECO:0007669"/>
    <property type="project" value="UniProtKB-EC"/>
</dbReference>
<dbReference type="Gene3D" id="3.50.30.50">
    <property type="entry name" value="Putative cyclase"/>
    <property type="match status" value="1"/>
</dbReference>
<dbReference type="SUPFAM" id="SSF102198">
    <property type="entry name" value="Putative cyclase"/>
    <property type="match status" value="1"/>
</dbReference>
<dbReference type="Pfam" id="PF04199">
    <property type="entry name" value="Cyclase"/>
    <property type="match status" value="1"/>
</dbReference>